<dbReference type="OrthoDB" id="9946013at2759"/>
<dbReference type="Pfam" id="PF00001">
    <property type="entry name" value="7tm_1"/>
    <property type="match status" value="1"/>
</dbReference>
<dbReference type="Gene3D" id="1.20.1070.10">
    <property type="entry name" value="Rhodopsin 7-helix transmembrane proteins"/>
    <property type="match status" value="1"/>
</dbReference>
<dbReference type="Proteomes" id="UP000694546">
    <property type="component" value="Chromosome 4"/>
</dbReference>
<sequence>MNNVFNFEDYYYDTNSTIINTTFVPAPNTLSCNVEISPTVARLLCFTYIVIFHMAVSGNILVGLVICVNWRVLTPSDVYLFHLTIADFLLALTLPFWATKAGFQTWIFGDFMCKLVSLITEANFYTSILFLVCISIDRYLTIVCAASTRVYRQRYCSRFACASIWALGVLLALPALVKEALVLTTEKVACAEPLFGNSMWKVATRVLRHVVGFLLPLVVMVTCYGITIARLLRTRSFKKHRAMRVIMAVVGAFLLCWMPYHLAVITDTLMRIGLLEYDCTARMAADTAERVTLSLALAHCCINPVLYAIVGEKFWGNLAKIRIHRDVMVSRSRYSRSTSQTSEGNGPVF</sequence>
<dbReference type="GO" id="GO:0006955">
    <property type="term" value="P:immune response"/>
    <property type="evidence" value="ECO:0007669"/>
    <property type="project" value="TreeGrafter"/>
</dbReference>
<comment type="subunit">
    <text evidence="12">Interacts with IL8. Interacts with GNAI2.</text>
</comment>
<comment type="subcellular location">
    <subcellularLocation>
        <location evidence="1">Cell membrane</location>
        <topology evidence="1">Multi-pass membrane protein</topology>
    </subcellularLocation>
</comment>
<keyword evidence="7 14" id="KW-0472">Membrane</keyword>
<evidence type="ECO:0000256" key="1">
    <source>
        <dbReference type="ARBA" id="ARBA00004651"/>
    </source>
</evidence>
<dbReference type="InterPro" id="IPR000174">
    <property type="entry name" value="Chemokine_CXCR_1/2"/>
</dbReference>
<dbReference type="GO" id="GO:0007204">
    <property type="term" value="P:positive regulation of cytosolic calcium ion concentration"/>
    <property type="evidence" value="ECO:0007669"/>
    <property type="project" value="TreeGrafter"/>
</dbReference>
<dbReference type="PRINTS" id="PR00427">
    <property type="entry name" value="INTRLEUKIN8R"/>
</dbReference>
<dbReference type="GO" id="GO:0009897">
    <property type="term" value="C:external side of plasma membrane"/>
    <property type="evidence" value="ECO:0007669"/>
    <property type="project" value="TreeGrafter"/>
</dbReference>
<dbReference type="AlphaFoldDB" id="A0A8C5CLW8"/>
<dbReference type="PANTHER" id="PTHR10489">
    <property type="entry name" value="CELL ADHESION MOLECULE"/>
    <property type="match status" value="1"/>
</dbReference>
<comment type="similarity">
    <text evidence="13">Belongs to the G-protein coupled receptor 1 family.</text>
</comment>
<dbReference type="InterPro" id="IPR050119">
    <property type="entry name" value="CCR1-9-like"/>
</dbReference>
<keyword evidence="3" id="KW-0145">Chemotaxis</keyword>
<keyword evidence="5 14" id="KW-1133">Transmembrane helix</keyword>
<keyword evidence="11 13" id="KW-0807">Transducer</keyword>
<dbReference type="GeneID" id="115542249"/>
<dbReference type="InterPro" id="IPR000276">
    <property type="entry name" value="GPCR_Rhodpsn"/>
</dbReference>
<name>A0A8C5CLW8_GADMO</name>
<dbReference type="PROSITE" id="PS00237">
    <property type="entry name" value="G_PROTEIN_RECEP_F1_1"/>
    <property type="match status" value="1"/>
</dbReference>
<evidence type="ECO:0000256" key="11">
    <source>
        <dbReference type="ARBA" id="ARBA00023224"/>
    </source>
</evidence>
<feature type="transmembrane region" description="Helical" evidence="14">
    <location>
        <begin position="159"/>
        <end position="177"/>
    </location>
</feature>
<dbReference type="PRINTS" id="PR00237">
    <property type="entry name" value="GPCRRHODOPSN"/>
</dbReference>
<dbReference type="InterPro" id="IPR017452">
    <property type="entry name" value="GPCR_Rhodpsn_7TM"/>
</dbReference>
<evidence type="ECO:0000313" key="17">
    <source>
        <dbReference type="Proteomes" id="UP000694546"/>
    </source>
</evidence>
<accession>A0A8C5CLW8</accession>
<dbReference type="KEGG" id="gmh:115542249"/>
<feature type="domain" description="G-protein coupled receptors family 1 profile" evidence="15">
    <location>
        <begin position="58"/>
        <end position="307"/>
    </location>
</feature>
<evidence type="ECO:0000256" key="12">
    <source>
        <dbReference type="ARBA" id="ARBA00034130"/>
    </source>
</evidence>
<feature type="transmembrane region" description="Helical" evidence="14">
    <location>
        <begin position="46"/>
        <end position="67"/>
    </location>
</feature>
<dbReference type="GO" id="GO:0016493">
    <property type="term" value="F:C-C chemokine receptor activity"/>
    <property type="evidence" value="ECO:0007669"/>
    <property type="project" value="TreeGrafter"/>
</dbReference>
<keyword evidence="17" id="KW-1185">Reference proteome</keyword>
<feature type="transmembrane region" description="Helical" evidence="14">
    <location>
        <begin position="210"/>
        <end position="232"/>
    </location>
</feature>
<evidence type="ECO:0000313" key="16">
    <source>
        <dbReference type="Ensembl" id="ENSGMOP00000060240.1"/>
    </source>
</evidence>
<evidence type="ECO:0000256" key="5">
    <source>
        <dbReference type="ARBA" id="ARBA00022989"/>
    </source>
</evidence>
<reference evidence="16" key="2">
    <citation type="submission" date="2025-09" db="UniProtKB">
        <authorList>
            <consortium name="Ensembl"/>
        </authorList>
    </citation>
    <scope>IDENTIFICATION</scope>
</reference>
<organism evidence="16 17">
    <name type="scientific">Gadus morhua</name>
    <name type="common">Atlantic cod</name>
    <dbReference type="NCBI Taxonomy" id="8049"/>
    <lineage>
        <taxon>Eukaryota</taxon>
        <taxon>Metazoa</taxon>
        <taxon>Chordata</taxon>
        <taxon>Craniata</taxon>
        <taxon>Vertebrata</taxon>
        <taxon>Euteleostomi</taxon>
        <taxon>Actinopterygii</taxon>
        <taxon>Neopterygii</taxon>
        <taxon>Teleostei</taxon>
        <taxon>Neoteleostei</taxon>
        <taxon>Acanthomorphata</taxon>
        <taxon>Zeiogadaria</taxon>
        <taxon>Gadariae</taxon>
        <taxon>Gadiformes</taxon>
        <taxon>Gadoidei</taxon>
        <taxon>Gadidae</taxon>
        <taxon>Gadus</taxon>
    </lineage>
</organism>
<dbReference type="PROSITE" id="PS50262">
    <property type="entry name" value="G_PROTEIN_RECEP_F1_2"/>
    <property type="match status" value="1"/>
</dbReference>
<evidence type="ECO:0000256" key="14">
    <source>
        <dbReference type="SAM" id="Phobius"/>
    </source>
</evidence>
<dbReference type="GO" id="GO:0019722">
    <property type="term" value="P:calcium-mediated signaling"/>
    <property type="evidence" value="ECO:0007669"/>
    <property type="project" value="TreeGrafter"/>
</dbReference>
<dbReference type="GO" id="GO:0019957">
    <property type="term" value="F:C-C chemokine binding"/>
    <property type="evidence" value="ECO:0007669"/>
    <property type="project" value="TreeGrafter"/>
</dbReference>
<evidence type="ECO:0000256" key="4">
    <source>
        <dbReference type="ARBA" id="ARBA00022692"/>
    </source>
</evidence>
<dbReference type="GeneTree" id="ENSGT01050000244848"/>
<keyword evidence="8" id="KW-1015">Disulfide bond</keyword>
<dbReference type="SUPFAM" id="SSF81321">
    <property type="entry name" value="Family A G protein-coupled receptor-like"/>
    <property type="match status" value="1"/>
</dbReference>
<reference evidence="16" key="1">
    <citation type="submission" date="2025-08" db="UniProtKB">
        <authorList>
            <consortium name="Ensembl"/>
        </authorList>
    </citation>
    <scope>IDENTIFICATION</scope>
</reference>
<keyword evidence="6 13" id="KW-0297">G-protein coupled receptor</keyword>
<keyword evidence="10" id="KW-0325">Glycoprotein</keyword>
<keyword evidence="2" id="KW-1003">Cell membrane</keyword>
<dbReference type="GO" id="GO:0030593">
    <property type="term" value="P:neutrophil chemotaxis"/>
    <property type="evidence" value="ECO:0007669"/>
    <property type="project" value="TreeGrafter"/>
</dbReference>
<keyword evidence="9 13" id="KW-0675">Receptor</keyword>
<dbReference type="Ensembl" id="ENSGMOT00000060098.1">
    <property type="protein sequence ID" value="ENSGMOP00000060240.1"/>
    <property type="gene ID" value="ENSGMOG00000036611.1"/>
</dbReference>
<dbReference type="OMA" id="RAMRVIM"/>
<protein>
    <submittedName>
        <fullName evidence="16">C-X-C chemokine receptor type 2-like</fullName>
    </submittedName>
</protein>
<evidence type="ECO:0000256" key="6">
    <source>
        <dbReference type="ARBA" id="ARBA00023040"/>
    </source>
</evidence>
<evidence type="ECO:0000259" key="15">
    <source>
        <dbReference type="PROSITE" id="PS50262"/>
    </source>
</evidence>
<evidence type="ECO:0000256" key="2">
    <source>
        <dbReference type="ARBA" id="ARBA00022475"/>
    </source>
</evidence>
<dbReference type="PANTHER" id="PTHR10489:SF930">
    <property type="entry name" value="C-X-C CHEMOKINE RECEPTOR TYPE 1-LIKE"/>
    <property type="match status" value="1"/>
</dbReference>
<evidence type="ECO:0000256" key="9">
    <source>
        <dbReference type="ARBA" id="ARBA00023170"/>
    </source>
</evidence>
<evidence type="ECO:0000256" key="8">
    <source>
        <dbReference type="ARBA" id="ARBA00023157"/>
    </source>
</evidence>
<proteinExistence type="inferred from homology"/>
<evidence type="ECO:0000256" key="7">
    <source>
        <dbReference type="ARBA" id="ARBA00023136"/>
    </source>
</evidence>
<evidence type="ECO:0000256" key="13">
    <source>
        <dbReference type="RuleBase" id="RU000688"/>
    </source>
</evidence>
<dbReference type="RefSeq" id="XP_030210284.1">
    <property type="nucleotide sequence ID" value="XM_030354424.1"/>
</dbReference>
<feature type="transmembrane region" description="Helical" evidence="14">
    <location>
        <begin position="244"/>
        <end position="262"/>
    </location>
</feature>
<feature type="transmembrane region" description="Helical" evidence="14">
    <location>
        <begin position="79"/>
        <end position="98"/>
    </location>
</feature>
<keyword evidence="4 13" id="KW-0812">Transmembrane</keyword>
<evidence type="ECO:0000256" key="10">
    <source>
        <dbReference type="ARBA" id="ARBA00023180"/>
    </source>
</evidence>
<evidence type="ECO:0000256" key="3">
    <source>
        <dbReference type="ARBA" id="ARBA00022500"/>
    </source>
</evidence>
<dbReference type="GO" id="GO:0016494">
    <property type="term" value="F:C-X-C chemokine receptor activity"/>
    <property type="evidence" value="ECO:0007669"/>
    <property type="project" value="InterPro"/>
</dbReference>
<gene>
    <name evidence="16" type="primary">LOC115542249</name>
</gene>